<evidence type="ECO:0000313" key="3">
    <source>
        <dbReference type="Proteomes" id="UP000463871"/>
    </source>
</evidence>
<sequence length="228" mass="25790">MRTACFVDGYNVYYGLVHGTAFKWLDLTSLIEKILRVQSPQNSLVKVCYFTSPVLPQLASNGVDSHEAQQTYIRALKSKGVEVVQGKHRLDKGKAPEFIEGVAASRQRLVDVWSLEEKQTDVNLALSLYRFALKQRDLPEDERVSQLVVFSNDSDFEPALAAVREDFPEVSIGVIAPIREGLRRSPSGSLKKHAHWMRAEVKDTELSSSLFPDRIITIKKPIFKPAYW</sequence>
<dbReference type="RefSeq" id="WP_139728813.1">
    <property type="nucleotide sequence ID" value="NZ_CAWPID010000003.1"/>
</dbReference>
<geneLocation type="plasmid" evidence="3">
    <name>pmc64b</name>
</geneLocation>
<dbReference type="Proteomes" id="UP000463871">
    <property type="component" value="Plasmid pMC64B"/>
</dbReference>
<dbReference type="InterPro" id="IPR021139">
    <property type="entry name" value="NYN"/>
</dbReference>
<dbReference type="GO" id="GO:0004540">
    <property type="term" value="F:RNA nuclease activity"/>
    <property type="evidence" value="ECO:0007669"/>
    <property type="project" value="InterPro"/>
</dbReference>
<dbReference type="EMBL" id="CP047964">
    <property type="protein sequence ID" value="QHQ53781.1"/>
    <property type="molecule type" value="Genomic_DNA"/>
</dbReference>
<proteinExistence type="predicted"/>
<dbReference type="CDD" id="cd18722">
    <property type="entry name" value="PIN_NicB-like"/>
    <property type="match status" value="1"/>
</dbReference>
<keyword evidence="2" id="KW-0614">Plasmid</keyword>
<feature type="domain" description="NYN" evidence="1">
    <location>
        <begin position="2"/>
        <end position="170"/>
    </location>
</feature>
<dbReference type="Pfam" id="PF01936">
    <property type="entry name" value="NYN"/>
    <property type="match status" value="1"/>
</dbReference>
<evidence type="ECO:0000313" key="2">
    <source>
        <dbReference type="EMBL" id="QHQ53781.1"/>
    </source>
</evidence>
<reference evidence="2 3" key="1">
    <citation type="submission" date="2020-01" db="EMBL/GenBank/DDBJ databases">
        <title>Complete genome of Aeromonas media MC64.</title>
        <authorList>
            <person name="Cao G."/>
            <person name="Fu J."/>
            <person name="Zhong C."/>
        </authorList>
    </citation>
    <scope>NUCLEOTIDE SEQUENCE [LARGE SCALE GENOMIC DNA]</scope>
    <source>
        <strain evidence="2 3">MC64</strain>
        <plasmid evidence="3">pmc64b</plasmid>
    </source>
</reference>
<gene>
    <name evidence="2" type="ORF">GWI30_23365</name>
</gene>
<dbReference type="Gene3D" id="3.40.50.1010">
    <property type="entry name" value="5'-nuclease"/>
    <property type="match status" value="1"/>
</dbReference>
<name>A0AAE6SND0_AERME</name>
<dbReference type="AlphaFoldDB" id="A0AAE6SND0"/>
<organism evidence="2 3">
    <name type="scientific">Aeromonas media</name>
    <dbReference type="NCBI Taxonomy" id="651"/>
    <lineage>
        <taxon>Bacteria</taxon>
        <taxon>Pseudomonadati</taxon>
        <taxon>Pseudomonadota</taxon>
        <taxon>Gammaproteobacteria</taxon>
        <taxon>Aeromonadales</taxon>
        <taxon>Aeromonadaceae</taxon>
        <taxon>Aeromonas</taxon>
    </lineage>
</organism>
<accession>A0AAE6SND0</accession>
<protein>
    <submittedName>
        <fullName evidence="2">NYN domain-containing protein</fullName>
    </submittedName>
</protein>
<evidence type="ECO:0000259" key="1">
    <source>
        <dbReference type="Pfam" id="PF01936"/>
    </source>
</evidence>